<accession>A0A8J7M8E5</accession>
<feature type="active site" description="Nucleophile" evidence="5">
    <location>
        <position position="266"/>
    </location>
</feature>
<dbReference type="InterPro" id="IPR002692">
    <property type="entry name" value="S45"/>
</dbReference>
<dbReference type="GO" id="GO:0017000">
    <property type="term" value="P:antibiotic biosynthetic process"/>
    <property type="evidence" value="ECO:0007669"/>
    <property type="project" value="InterPro"/>
</dbReference>
<keyword evidence="4" id="KW-0865">Zymogen</keyword>
<keyword evidence="6" id="KW-0479">Metal-binding</keyword>
<evidence type="ECO:0000313" key="7">
    <source>
        <dbReference type="EMBL" id="MBK0400206.1"/>
    </source>
</evidence>
<reference evidence="7" key="1">
    <citation type="submission" date="2020-12" db="EMBL/GenBank/DDBJ databases">
        <title>Bacterial taxonomy.</title>
        <authorList>
            <person name="Pan X."/>
        </authorList>
    </citation>
    <scope>NUCLEOTIDE SEQUENCE</scope>
    <source>
        <strain evidence="7">M0105</strain>
    </source>
</reference>
<evidence type="ECO:0000256" key="1">
    <source>
        <dbReference type="ARBA" id="ARBA00006586"/>
    </source>
</evidence>
<dbReference type="Gene3D" id="2.30.120.10">
    <property type="match status" value="1"/>
</dbReference>
<keyword evidence="3" id="KW-0378">Hydrolase</keyword>
<dbReference type="InterPro" id="IPR014395">
    <property type="entry name" value="Pen/GL7ACA/AHL_acylase"/>
</dbReference>
<comment type="similarity">
    <text evidence="1">Belongs to the peptidase S45 family.</text>
</comment>
<keyword evidence="2" id="KW-0732">Signal</keyword>
<dbReference type="InterPro" id="IPR029055">
    <property type="entry name" value="Ntn_hydrolases_N"/>
</dbReference>
<keyword evidence="6" id="KW-0106">Calcium</keyword>
<evidence type="ECO:0000256" key="4">
    <source>
        <dbReference type="ARBA" id="ARBA00023145"/>
    </source>
</evidence>
<name>A0A8J7M8E5_9RHOB</name>
<sequence>MNAILRWLLRGLALVAALVGLGAALGAYLVTRSLPDPNATVSLEGLDAPVSVIRDANAVPHIRAASARDAAFALGVVHAQDRLWQMEVARRAAQGRLSAILGERTVALDRLVKVLDIYGHARRSVDEQTPETQEALAAYAAGVNAWIRHVDREALGRGAPEFFLFGEEGLSPWTEADSLAVLKMMALRLSAAARSEVRRGRFLLSLPPERVRDILPDYPGPAVTTPPRFAELFDGARFAGLPAPRHDDPLLSLLGPVDRPESAGASNVWAVDGSRSATGKPLLASDPHLWLSAPSLWYLADIQGGDLAVIGGTLPGTPLVLIGRNRTLGWGMSTTTADDQDLYIERVNPDDPGSYLSPDGWQPFSSRRIRIDVRGSEPIVETVLETRNGPVLSHDMLGVDAITPEGHVAALRWTALETPDRTMSAMMALMRATDAGEIEAAAAMALAPAQNVIFSDGRDIGMVVAGALPRRRADSPSQGRVPSPGWLAETEWQGLRPARENPRILAPATGAVANANNRITEAAFPDNISFDWDAPYRIRRLEKELSARDFHSRDSFVALQNDAVSEMARAVLPLVARELWWRGPAETDVPSGEPARRARALELLANWSGDMDRHTPEPLIFSEWMRQLTRRLAADELGPLFGEIEGPRPLFVERVFLDIDGAGVWCDVDKTPEVETCAEMASLAFDDAMARLTRDYGTNIDGWRWGAAHLAEQKHTPLGYLAPIGLLFSVTHETSGGDYTILRGQSSGKGSEPFANIHASGLRVVYDFADLDRSLMIISTGQSGHPFSRHYDDLGDLWARGDMISMSMMDDEAQAGALGTMTLLPQE</sequence>
<comment type="caution">
    <text evidence="7">The sequence shown here is derived from an EMBL/GenBank/DDBJ whole genome shotgun (WGS) entry which is preliminary data.</text>
</comment>
<dbReference type="Pfam" id="PF01804">
    <property type="entry name" value="Penicil_amidase"/>
    <property type="match status" value="1"/>
</dbReference>
<evidence type="ECO:0000256" key="5">
    <source>
        <dbReference type="PIRSR" id="PIRSR001227-1"/>
    </source>
</evidence>
<dbReference type="PANTHER" id="PTHR34218">
    <property type="entry name" value="PEPTIDASE S45 PENICILLIN AMIDASE"/>
    <property type="match status" value="1"/>
</dbReference>
<organism evidence="7 8">
    <name type="scientific">Thermohalobaculum xanthum</name>
    <dbReference type="NCBI Taxonomy" id="2753746"/>
    <lineage>
        <taxon>Bacteria</taxon>
        <taxon>Pseudomonadati</taxon>
        <taxon>Pseudomonadota</taxon>
        <taxon>Alphaproteobacteria</taxon>
        <taxon>Rhodobacterales</taxon>
        <taxon>Paracoccaceae</taxon>
        <taxon>Thermohalobaculum</taxon>
    </lineage>
</organism>
<comment type="cofactor">
    <cofactor evidence="6">
        <name>Ca(2+)</name>
        <dbReference type="ChEBI" id="CHEBI:29108"/>
    </cofactor>
    <text evidence="6">Binds 1 Ca(2+) ion per dimer.</text>
</comment>
<dbReference type="Gene3D" id="1.10.439.10">
    <property type="entry name" value="Penicillin Amidohydrolase, domain 1"/>
    <property type="match status" value="1"/>
</dbReference>
<dbReference type="EMBL" id="JAEHHL010000008">
    <property type="protein sequence ID" value="MBK0400206.1"/>
    <property type="molecule type" value="Genomic_DNA"/>
</dbReference>
<evidence type="ECO:0000256" key="6">
    <source>
        <dbReference type="PIRSR" id="PIRSR001227-2"/>
    </source>
</evidence>
<dbReference type="InterPro" id="IPR043147">
    <property type="entry name" value="Penicillin_amidase_A-knob"/>
</dbReference>
<protein>
    <submittedName>
        <fullName evidence="7">Penicillin acylase family protein</fullName>
    </submittedName>
</protein>
<gene>
    <name evidence="7" type="ORF">H0I76_13490</name>
</gene>
<dbReference type="RefSeq" id="WP_200610690.1">
    <property type="nucleotide sequence ID" value="NZ_JAEHHL010000008.1"/>
</dbReference>
<dbReference type="Gene3D" id="3.60.20.10">
    <property type="entry name" value="Glutamine Phosphoribosylpyrophosphate, subunit 1, domain 1"/>
    <property type="match status" value="1"/>
</dbReference>
<feature type="binding site" evidence="6">
    <location>
        <position position="338"/>
    </location>
    <ligand>
        <name>Ca(2+)</name>
        <dbReference type="ChEBI" id="CHEBI:29108"/>
    </ligand>
</feature>
<feature type="binding site" evidence="6">
    <location>
        <position position="341"/>
    </location>
    <ligand>
        <name>Ca(2+)</name>
        <dbReference type="ChEBI" id="CHEBI:29108"/>
    </ligand>
</feature>
<evidence type="ECO:0000313" key="8">
    <source>
        <dbReference type="Proteomes" id="UP000655420"/>
    </source>
</evidence>
<evidence type="ECO:0000256" key="3">
    <source>
        <dbReference type="ARBA" id="ARBA00022801"/>
    </source>
</evidence>
<proteinExistence type="inferred from homology"/>
<keyword evidence="8" id="KW-1185">Reference proteome</keyword>
<dbReference type="Gene3D" id="1.10.1400.10">
    <property type="match status" value="1"/>
</dbReference>
<dbReference type="InterPro" id="IPR023343">
    <property type="entry name" value="Penicillin_amidase_dom1"/>
</dbReference>
<dbReference type="AlphaFoldDB" id="A0A8J7M8E5"/>
<feature type="binding site" evidence="6">
    <location>
        <position position="196"/>
    </location>
    <ligand>
        <name>Ca(2+)</name>
        <dbReference type="ChEBI" id="CHEBI:29108"/>
    </ligand>
</feature>
<dbReference type="PANTHER" id="PTHR34218:SF3">
    <property type="entry name" value="ACYL-HOMOSERINE LACTONE ACYLASE PVDQ"/>
    <property type="match status" value="1"/>
</dbReference>
<dbReference type="GO" id="GO:0016811">
    <property type="term" value="F:hydrolase activity, acting on carbon-nitrogen (but not peptide) bonds, in linear amides"/>
    <property type="evidence" value="ECO:0007669"/>
    <property type="project" value="InterPro"/>
</dbReference>
<dbReference type="PIRSF" id="PIRSF001227">
    <property type="entry name" value="Pen_acylase"/>
    <property type="match status" value="1"/>
</dbReference>
<dbReference type="SUPFAM" id="SSF56235">
    <property type="entry name" value="N-terminal nucleophile aminohydrolases (Ntn hydrolases)"/>
    <property type="match status" value="1"/>
</dbReference>
<dbReference type="GO" id="GO:0046872">
    <property type="term" value="F:metal ion binding"/>
    <property type="evidence" value="ECO:0007669"/>
    <property type="project" value="UniProtKB-KW"/>
</dbReference>
<dbReference type="Proteomes" id="UP000655420">
    <property type="component" value="Unassembled WGS sequence"/>
</dbReference>
<evidence type="ECO:0000256" key="2">
    <source>
        <dbReference type="ARBA" id="ARBA00022729"/>
    </source>
</evidence>
<dbReference type="CDD" id="cd03747">
    <property type="entry name" value="Ntn_PGA_like"/>
    <property type="match status" value="1"/>
</dbReference>
<dbReference type="InterPro" id="IPR043146">
    <property type="entry name" value="Penicillin_amidase_N_B-knob"/>
</dbReference>